<evidence type="ECO:0000259" key="9">
    <source>
        <dbReference type="PROSITE" id="PS50157"/>
    </source>
</evidence>
<feature type="domain" description="C2H2-type" evidence="9">
    <location>
        <begin position="58"/>
        <end position="87"/>
    </location>
</feature>
<dbReference type="Pfam" id="PF00096">
    <property type="entry name" value="zf-C2H2"/>
    <property type="match status" value="2"/>
</dbReference>
<reference evidence="10" key="1">
    <citation type="submission" date="2023-11" db="EMBL/GenBank/DDBJ databases">
        <authorList>
            <person name="Alioto T."/>
            <person name="Alioto T."/>
            <person name="Gomez Garrido J."/>
        </authorList>
    </citation>
    <scope>NUCLEOTIDE SEQUENCE</scope>
</reference>
<dbReference type="PROSITE" id="PS50157">
    <property type="entry name" value="ZINC_FINGER_C2H2_2"/>
    <property type="match status" value="2"/>
</dbReference>
<dbReference type="GO" id="GO:0000978">
    <property type="term" value="F:RNA polymerase II cis-regulatory region sequence-specific DNA binding"/>
    <property type="evidence" value="ECO:0007669"/>
    <property type="project" value="InterPro"/>
</dbReference>
<feature type="compositionally biased region" description="Polar residues" evidence="8">
    <location>
        <begin position="449"/>
        <end position="460"/>
    </location>
</feature>
<evidence type="ECO:0000256" key="4">
    <source>
        <dbReference type="ARBA" id="ARBA00022771"/>
    </source>
</evidence>
<dbReference type="InterPro" id="IPR036236">
    <property type="entry name" value="Znf_C2H2_sf"/>
</dbReference>
<proteinExistence type="predicted"/>
<evidence type="ECO:0000256" key="8">
    <source>
        <dbReference type="SAM" id="MobiDB-lite"/>
    </source>
</evidence>
<dbReference type="AlphaFoldDB" id="A0AAI8YZ80"/>
<accession>A0AAI8YZ80</accession>
<keyword evidence="2" id="KW-0479">Metal-binding</keyword>
<feature type="domain" description="C2H2-type" evidence="9">
    <location>
        <begin position="28"/>
        <end position="57"/>
    </location>
</feature>
<dbReference type="GO" id="GO:0000981">
    <property type="term" value="F:DNA-binding transcription factor activity, RNA polymerase II-specific"/>
    <property type="evidence" value="ECO:0007669"/>
    <property type="project" value="InterPro"/>
</dbReference>
<dbReference type="EMBL" id="CAVMBE010000027">
    <property type="protein sequence ID" value="CAK4020088.1"/>
    <property type="molecule type" value="Genomic_DNA"/>
</dbReference>
<evidence type="ECO:0000256" key="2">
    <source>
        <dbReference type="ARBA" id="ARBA00022723"/>
    </source>
</evidence>
<evidence type="ECO:0000313" key="10">
    <source>
        <dbReference type="EMBL" id="CAK4020088.1"/>
    </source>
</evidence>
<dbReference type="PANTHER" id="PTHR40626">
    <property type="entry name" value="MIP31509P"/>
    <property type="match status" value="1"/>
</dbReference>
<dbReference type="GO" id="GO:0006351">
    <property type="term" value="P:DNA-templated transcription"/>
    <property type="evidence" value="ECO:0007669"/>
    <property type="project" value="InterPro"/>
</dbReference>
<dbReference type="GO" id="GO:0008270">
    <property type="term" value="F:zinc ion binding"/>
    <property type="evidence" value="ECO:0007669"/>
    <property type="project" value="UniProtKB-KW"/>
</dbReference>
<dbReference type="Proteomes" id="UP001296104">
    <property type="component" value="Unassembled WGS sequence"/>
</dbReference>
<sequence>MEHDERDGESQPPLKRHRASRACQAKCFECHQPGCGKRYSRAEHLHRHELNHNPKKVYTCEFPDCGHTFVRPDLFARHKARHEEQPIASTPADAAKTASDVDSGVEQPVQHQNNLTSPAYTAPVPNPNQKPHAEPGNTVTDWAVPPPETLLTPGTSTMSAGPSLSIPLDGSEAQSSASDGHHWVAANTFSTQTNDNFANWLFESPGSQYSEFNLTNLPFLDFGLDYSPKDLWNFDDHGSNSDPHGSGSHPVTPNIAPGVVNTHPYDKRVSEQLKAQIVTLLAQFCRKEHEKSAAWRQVPDHLLFSPDGQHFPNLNADVLDNLLATYWLSKQMPIIHEPTFSTKSANILLVLTMVAMGAYDLVRSRPKGDLEQYKELSLMIMTHLRWEIFTDKDAQPPVQLWVAQSLLLLEYYEKQCSTRKLHERAHIHHASTLTLLRRGSPLVGRSDSESPVSGTPTRATTPVRHQPDRKPDSADSWWIQWVRNESFNRVVFTALQMDTLHAVIYGHAADMAPYEIRLTLPCDDSLWDAKSADEVQKLDANLKMYGIKPLNFLDGLKRCLHAHEVQTHAPARMILMAGLLSVGWHISRREKHLQFLETVPSIREQARWRTLLLNAFGYWRTSFDEAVGSRQSSLMASKQQEMNIAKSAVLFHLAHMTLHADIIDCQIFAGTKRLLGRRVAKKVSDDLLQSVLRLCLTRNRTISMSFNE</sequence>
<evidence type="ECO:0000313" key="11">
    <source>
        <dbReference type="Proteomes" id="UP001296104"/>
    </source>
</evidence>
<dbReference type="GO" id="GO:0000785">
    <property type="term" value="C:chromatin"/>
    <property type="evidence" value="ECO:0007669"/>
    <property type="project" value="TreeGrafter"/>
</dbReference>
<comment type="subcellular location">
    <subcellularLocation>
        <location evidence="1">Nucleus</location>
    </subcellularLocation>
</comment>
<keyword evidence="11" id="KW-1185">Reference proteome</keyword>
<comment type="caution">
    <text evidence="10">The sequence shown here is derived from an EMBL/GenBank/DDBJ whole genome shotgun (WGS) entry which is preliminary data.</text>
</comment>
<keyword evidence="4 7" id="KW-0863">Zinc-finger</keyword>
<dbReference type="SMART" id="SM00355">
    <property type="entry name" value="ZnF_C2H2"/>
    <property type="match status" value="2"/>
</dbReference>
<name>A0AAI8YZ80_9PEZI</name>
<feature type="region of interest" description="Disordered" evidence="8">
    <location>
        <begin position="237"/>
        <end position="256"/>
    </location>
</feature>
<dbReference type="PROSITE" id="PS00028">
    <property type="entry name" value="ZINC_FINGER_C2H2_1"/>
    <property type="match status" value="2"/>
</dbReference>
<dbReference type="InterPro" id="IPR007219">
    <property type="entry name" value="XnlR_reg_dom"/>
</dbReference>
<feature type="region of interest" description="Disordered" evidence="8">
    <location>
        <begin position="442"/>
        <end position="473"/>
    </location>
</feature>
<keyword evidence="6" id="KW-0539">Nucleus</keyword>
<dbReference type="Gene3D" id="3.30.160.60">
    <property type="entry name" value="Classic Zinc Finger"/>
    <property type="match status" value="1"/>
</dbReference>
<dbReference type="InterPro" id="IPR051059">
    <property type="entry name" value="VerF-like"/>
</dbReference>
<keyword evidence="5" id="KW-0862">Zinc</keyword>
<dbReference type="GO" id="GO:0005634">
    <property type="term" value="C:nucleus"/>
    <property type="evidence" value="ECO:0007669"/>
    <property type="project" value="UniProtKB-SubCell"/>
</dbReference>
<evidence type="ECO:0000256" key="6">
    <source>
        <dbReference type="ARBA" id="ARBA00023242"/>
    </source>
</evidence>
<dbReference type="PANTHER" id="PTHR40626:SF11">
    <property type="entry name" value="ZINC FINGER PROTEIN YPR022C"/>
    <property type="match status" value="1"/>
</dbReference>
<feature type="compositionally biased region" description="Polar residues" evidence="8">
    <location>
        <begin position="109"/>
        <end position="119"/>
    </location>
</feature>
<evidence type="ECO:0000256" key="5">
    <source>
        <dbReference type="ARBA" id="ARBA00022833"/>
    </source>
</evidence>
<organism evidence="10 11">
    <name type="scientific">Lecanosticta acicola</name>
    <dbReference type="NCBI Taxonomy" id="111012"/>
    <lineage>
        <taxon>Eukaryota</taxon>
        <taxon>Fungi</taxon>
        <taxon>Dikarya</taxon>
        <taxon>Ascomycota</taxon>
        <taxon>Pezizomycotina</taxon>
        <taxon>Dothideomycetes</taxon>
        <taxon>Dothideomycetidae</taxon>
        <taxon>Mycosphaerellales</taxon>
        <taxon>Mycosphaerellaceae</taxon>
        <taxon>Lecanosticta</taxon>
    </lineage>
</organism>
<gene>
    <name evidence="10" type="ORF">LECACI_7A004722</name>
</gene>
<evidence type="ECO:0000256" key="7">
    <source>
        <dbReference type="PROSITE-ProRule" id="PRU00042"/>
    </source>
</evidence>
<evidence type="ECO:0000256" key="1">
    <source>
        <dbReference type="ARBA" id="ARBA00004123"/>
    </source>
</evidence>
<protein>
    <submittedName>
        <fullName evidence="10">Zinc finger</fullName>
    </submittedName>
</protein>
<dbReference type="InterPro" id="IPR013087">
    <property type="entry name" value="Znf_C2H2_type"/>
</dbReference>
<dbReference type="Pfam" id="PF04082">
    <property type="entry name" value="Fungal_trans"/>
    <property type="match status" value="1"/>
</dbReference>
<keyword evidence="3" id="KW-0677">Repeat</keyword>
<evidence type="ECO:0000256" key="3">
    <source>
        <dbReference type="ARBA" id="ARBA00022737"/>
    </source>
</evidence>
<feature type="region of interest" description="Disordered" evidence="8">
    <location>
        <begin position="80"/>
        <end position="137"/>
    </location>
</feature>
<dbReference type="SUPFAM" id="SSF57667">
    <property type="entry name" value="beta-beta-alpha zinc fingers"/>
    <property type="match status" value="1"/>
</dbReference>